<comment type="subunit">
    <text evidence="3">Component of the GINS complex which is a heterotetramer of SLD5, PSF1, PSF2 and PSF3.</text>
</comment>
<evidence type="ECO:0000313" key="10">
    <source>
        <dbReference type="EMBL" id="CAY68295.1"/>
    </source>
</evidence>
<dbReference type="KEGG" id="ppa:PAS_chr1-4_0444"/>
<accession>C4QYH2</accession>
<keyword evidence="11" id="KW-1185">Reference proteome</keyword>
<evidence type="ECO:0000256" key="3">
    <source>
        <dbReference type="ARBA" id="ARBA00011352"/>
    </source>
</evidence>
<dbReference type="InParanoid" id="C4QYH2"/>
<dbReference type="GO" id="GO:0000727">
    <property type="term" value="P:double-strand break repair via break-induced replication"/>
    <property type="evidence" value="ECO:0007669"/>
    <property type="project" value="EnsemblFungi"/>
</dbReference>
<dbReference type="GO" id="GO:0071162">
    <property type="term" value="C:CMG complex"/>
    <property type="evidence" value="ECO:0007669"/>
    <property type="project" value="EnsemblFungi"/>
</dbReference>
<dbReference type="FunCoup" id="C4QYH2">
    <property type="interactions" value="646"/>
</dbReference>
<dbReference type="STRING" id="644223.C4QYH2"/>
<dbReference type="Pfam" id="PF16922">
    <property type="entry name" value="SLD5_C"/>
    <property type="match status" value="1"/>
</dbReference>
<dbReference type="InterPro" id="IPR021151">
    <property type="entry name" value="GINS_A"/>
</dbReference>
<dbReference type="GO" id="GO:0000811">
    <property type="term" value="C:GINS complex"/>
    <property type="evidence" value="ECO:0007669"/>
    <property type="project" value="UniProtKB-UniRule"/>
</dbReference>
<dbReference type="OMA" id="ILETAWI"/>
<keyword evidence="6 7" id="KW-0539">Nucleus</keyword>
<dbReference type="SMR" id="C4QYH2"/>
<dbReference type="PIRSF" id="PIRSF007764">
    <property type="entry name" value="Sld5"/>
    <property type="match status" value="1"/>
</dbReference>
<dbReference type="eggNOG" id="KOG3176">
    <property type="taxonomic scope" value="Eukaryota"/>
</dbReference>
<dbReference type="CDD" id="cd11711">
    <property type="entry name" value="GINS_A_Sld5"/>
    <property type="match status" value="1"/>
</dbReference>
<comment type="function">
    <text evidence="7">The GINS complex plays an essential role in the initiation of DNA replication.</text>
</comment>
<keyword evidence="5 7" id="KW-0235">DNA replication</keyword>
<protein>
    <recommendedName>
        <fullName evidence="4 7">DNA replication complex GINS protein SLD5</fullName>
    </recommendedName>
</protein>
<evidence type="ECO:0000259" key="8">
    <source>
        <dbReference type="Pfam" id="PF05916"/>
    </source>
</evidence>
<proteinExistence type="inferred from homology"/>
<organism evidence="10 11">
    <name type="scientific">Komagataella phaffii (strain GS115 / ATCC 20864)</name>
    <name type="common">Yeast</name>
    <name type="synonym">Pichia pastoris</name>
    <dbReference type="NCBI Taxonomy" id="644223"/>
    <lineage>
        <taxon>Eukaryota</taxon>
        <taxon>Fungi</taxon>
        <taxon>Dikarya</taxon>
        <taxon>Ascomycota</taxon>
        <taxon>Saccharomycotina</taxon>
        <taxon>Pichiomycetes</taxon>
        <taxon>Pichiales</taxon>
        <taxon>Pichiaceae</taxon>
        <taxon>Komagataella</taxon>
    </lineage>
</organism>
<dbReference type="EMBL" id="FN392319">
    <property type="protein sequence ID" value="CAY68295.1"/>
    <property type="molecule type" value="Genomic_DNA"/>
</dbReference>
<dbReference type="RefSeq" id="XP_002490576.1">
    <property type="nucleotide sequence ID" value="XM_002490531.1"/>
</dbReference>
<comment type="subcellular location">
    <subcellularLocation>
        <location evidence="1 7">Nucleus</location>
    </subcellularLocation>
</comment>
<evidence type="ECO:0000256" key="7">
    <source>
        <dbReference type="PIRNR" id="PIRNR007764"/>
    </source>
</evidence>
<feature type="domain" description="DNA replication complex GINS protein SLD5 C-terminal" evidence="9">
    <location>
        <begin position="175"/>
        <end position="227"/>
    </location>
</feature>
<feature type="domain" description="GINS subunit" evidence="8">
    <location>
        <begin position="80"/>
        <end position="149"/>
    </location>
</feature>
<dbReference type="Pfam" id="PF05916">
    <property type="entry name" value="Sld5"/>
    <property type="match status" value="1"/>
</dbReference>
<evidence type="ECO:0000313" key="11">
    <source>
        <dbReference type="Proteomes" id="UP000000314"/>
    </source>
</evidence>
<dbReference type="HOGENOM" id="CLU_071893_2_0_1"/>
<gene>
    <name evidence="10" type="ordered locus">PAS_chr1-4_0444</name>
</gene>
<dbReference type="Proteomes" id="UP000000314">
    <property type="component" value="Chromosome 1"/>
</dbReference>
<dbReference type="Gene3D" id="1.20.58.1030">
    <property type="match status" value="1"/>
</dbReference>
<evidence type="ECO:0000256" key="2">
    <source>
        <dbReference type="ARBA" id="ARBA00008187"/>
    </source>
</evidence>
<comment type="similarity">
    <text evidence="2 7">Belongs to the GINS4/SLD5 family.</text>
</comment>
<dbReference type="PANTHER" id="PTHR21206:SF0">
    <property type="entry name" value="DNA REPLICATION COMPLEX GINS PROTEIN SLD5"/>
    <property type="match status" value="1"/>
</dbReference>
<dbReference type="PANTHER" id="PTHR21206">
    <property type="entry name" value="SLD5 PROTEIN"/>
    <property type="match status" value="1"/>
</dbReference>
<dbReference type="OrthoDB" id="338231at2759"/>
<dbReference type="CDD" id="cd21692">
    <property type="entry name" value="GINS_B_Sld5"/>
    <property type="match status" value="1"/>
</dbReference>
<reference evidence="10 11" key="1">
    <citation type="journal article" date="2009" name="Nat. Biotechnol.">
        <title>Genome sequence of the recombinant protein production host Pichia pastoris.</title>
        <authorList>
            <person name="De Schutter K."/>
            <person name="Lin Y.C."/>
            <person name="Tiels P."/>
            <person name="Van Hecke A."/>
            <person name="Glinka S."/>
            <person name="Weber-Lehmann J."/>
            <person name="Rouze P."/>
            <person name="Van de Peer Y."/>
            <person name="Callewaert N."/>
        </authorList>
    </citation>
    <scope>NUCLEOTIDE SEQUENCE [LARGE SCALE GENOMIC DNA]</scope>
    <source>
        <strain evidence="11">GS115 / ATCC 20864</strain>
    </source>
</reference>
<dbReference type="GO" id="GO:0043596">
    <property type="term" value="C:nuclear replication fork"/>
    <property type="evidence" value="ECO:0007669"/>
    <property type="project" value="EnsemblFungi"/>
</dbReference>
<evidence type="ECO:0000256" key="4">
    <source>
        <dbReference type="ARBA" id="ARBA00014804"/>
    </source>
</evidence>
<dbReference type="Gene3D" id="3.40.5.60">
    <property type="match status" value="1"/>
</dbReference>
<dbReference type="SUPFAM" id="SSF160059">
    <property type="entry name" value="PriA/YqbF domain"/>
    <property type="match status" value="1"/>
</dbReference>
<dbReference type="SUPFAM" id="SSF158573">
    <property type="entry name" value="GINS helical bundle-like"/>
    <property type="match status" value="1"/>
</dbReference>
<evidence type="ECO:0000256" key="6">
    <source>
        <dbReference type="ARBA" id="ARBA00023242"/>
    </source>
</evidence>
<evidence type="ECO:0000256" key="5">
    <source>
        <dbReference type="ARBA" id="ARBA00022705"/>
    </source>
</evidence>
<evidence type="ECO:0000259" key="9">
    <source>
        <dbReference type="Pfam" id="PF16922"/>
    </source>
</evidence>
<dbReference type="GO" id="GO:0006261">
    <property type="term" value="P:DNA-templated DNA replication"/>
    <property type="evidence" value="ECO:0007669"/>
    <property type="project" value="EnsemblFungi"/>
</dbReference>
<evidence type="ECO:0000256" key="1">
    <source>
        <dbReference type="ARBA" id="ARBA00004123"/>
    </source>
</evidence>
<name>C4QYH2_KOMPG</name>
<sequence>MDIDDILKAFDQETSRPQRSQSKLYRQDYESLKKAWINERTSPELLHYEVDLMERVLKRIRQQMEFIELNSIELQSSEEKDIKLLLVIIESELDRVNFVVRSYLRTRLDKIDKFTIYIHNEEQELKKLSPEETEYMNRHLEILVELYNKQFLSKLPESLHTLDDTSGGISMIESPELSKSVFIRVLKDIEIPIVIGGEEIDMKQDEIYVLSYRLVKDLIQAEEVALI</sequence>
<dbReference type="AlphaFoldDB" id="C4QYH2"/>
<dbReference type="InterPro" id="IPR031633">
    <property type="entry name" value="SLD5_C"/>
</dbReference>
<dbReference type="InterPro" id="IPR008591">
    <property type="entry name" value="GINS_Sld5"/>
</dbReference>
<dbReference type="InterPro" id="IPR038749">
    <property type="entry name" value="Sld5_GINS_A"/>
</dbReference>
<dbReference type="InterPro" id="IPR036224">
    <property type="entry name" value="GINS_bundle-like_dom_sf"/>
</dbReference>
<dbReference type="GeneID" id="8197032"/>